<evidence type="ECO:0000256" key="1">
    <source>
        <dbReference type="ARBA" id="ARBA00007447"/>
    </source>
</evidence>
<evidence type="ECO:0000256" key="2">
    <source>
        <dbReference type="SAM" id="SignalP"/>
    </source>
</evidence>
<dbReference type="EMBL" id="BMAC01000635">
    <property type="protein sequence ID" value="GFQ00552.1"/>
    <property type="molecule type" value="Genomic_DNA"/>
</dbReference>
<dbReference type="InterPro" id="IPR021109">
    <property type="entry name" value="Peptidase_aspartic_dom_sf"/>
</dbReference>
<dbReference type="PROSITE" id="PS51767">
    <property type="entry name" value="PEPTIDASE_A1"/>
    <property type="match status" value="1"/>
</dbReference>
<keyword evidence="4" id="KW-0378">Hydrolase</keyword>
<accession>A0A830D2E8</accession>
<dbReference type="Pfam" id="PF14543">
    <property type="entry name" value="TAXi_N"/>
    <property type="match status" value="1"/>
</dbReference>
<dbReference type="AlphaFoldDB" id="A0A830D2E8"/>
<comment type="similarity">
    <text evidence="1">Belongs to the peptidase A1 family.</text>
</comment>
<dbReference type="Proteomes" id="UP000653305">
    <property type="component" value="Unassembled WGS sequence"/>
</dbReference>
<protein>
    <submittedName>
        <fullName evidence="4">Protein aspartic protease in guard cell 2</fullName>
    </submittedName>
</protein>
<dbReference type="InterPro" id="IPR033121">
    <property type="entry name" value="PEPTIDASE_A1"/>
</dbReference>
<evidence type="ECO:0000313" key="5">
    <source>
        <dbReference type="Proteomes" id="UP000653305"/>
    </source>
</evidence>
<feature type="domain" description="Peptidase A1" evidence="3">
    <location>
        <begin position="121"/>
        <end position="469"/>
    </location>
</feature>
<comment type="caution">
    <text evidence="4">The sequence shown here is derived from an EMBL/GenBank/DDBJ whole genome shotgun (WGS) entry which is preliminary data.</text>
</comment>
<dbReference type="PANTHER" id="PTHR13683:SF750">
    <property type="entry name" value="ASPARTYL PROTEASE AED1"/>
    <property type="match status" value="1"/>
</dbReference>
<sequence>MHTQYRLHSSLLLFVFSCFPYQNQASQIQFHTLHIASDASVSECRRPSTSALEVVDRYGACAPPHQNNPPSLAHILHLDQLRADSIQARLNDQLQNANDKRQKANLTVHLQSDLPLDSLHYIVTLNLLNTPQSVPPLSLVLDTGRGLTFTQTCASPRLFDSNSSYSPIECYEVECLDLAMDQWQWPMPFPSPSDICAQSRTCNYVLVNKNSQQVLNTGILSKVNLTVTSTDVIPGFLFGCGHNTPAAPNLFGYGVDGVLGLGRDSKLSFVSQTDDTYHSRFSYCLPSNSSSTGYLTFGKNNTHHNNDTLLFTPFTTPHDRSHYFVDIITITVGETRLPLDYQADLSGTIIESGVKFTRLPPAAYSTMRDEFKRQMGTNYPAAEVFSILDTCYDTTSQTSITAPPVSFTFSNNVTVHLDVSGILYVVNSTLTCFAFAQTSDPGDFAIFASTQQRTLRMVFDVANEMLGLGHNGCP</sequence>
<organism evidence="4 5">
    <name type="scientific">Phtheirospermum japonicum</name>
    <dbReference type="NCBI Taxonomy" id="374723"/>
    <lineage>
        <taxon>Eukaryota</taxon>
        <taxon>Viridiplantae</taxon>
        <taxon>Streptophyta</taxon>
        <taxon>Embryophyta</taxon>
        <taxon>Tracheophyta</taxon>
        <taxon>Spermatophyta</taxon>
        <taxon>Magnoliopsida</taxon>
        <taxon>eudicotyledons</taxon>
        <taxon>Gunneridae</taxon>
        <taxon>Pentapetalae</taxon>
        <taxon>asterids</taxon>
        <taxon>lamiids</taxon>
        <taxon>Lamiales</taxon>
        <taxon>Orobanchaceae</taxon>
        <taxon>Orobanchaceae incertae sedis</taxon>
        <taxon>Phtheirospermum</taxon>
    </lineage>
</organism>
<dbReference type="PROSITE" id="PS51257">
    <property type="entry name" value="PROKAR_LIPOPROTEIN"/>
    <property type="match status" value="1"/>
</dbReference>
<evidence type="ECO:0000313" key="4">
    <source>
        <dbReference type="EMBL" id="GFQ00552.1"/>
    </source>
</evidence>
<name>A0A830D2E8_9LAMI</name>
<keyword evidence="2" id="KW-0732">Signal</keyword>
<dbReference type="GO" id="GO:0004190">
    <property type="term" value="F:aspartic-type endopeptidase activity"/>
    <property type="evidence" value="ECO:0007669"/>
    <property type="project" value="InterPro"/>
</dbReference>
<keyword evidence="4" id="KW-0645">Protease</keyword>
<evidence type="ECO:0000259" key="3">
    <source>
        <dbReference type="PROSITE" id="PS51767"/>
    </source>
</evidence>
<dbReference type="InterPro" id="IPR032861">
    <property type="entry name" value="TAXi_N"/>
</dbReference>
<dbReference type="GO" id="GO:0006508">
    <property type="term" value="P:proteolysis"/>
    <property type="evidence" value="ECO:0007669"/>
    <property type="project" value="UniProtKB-KW"/>
</dbReference>
<dbReference type="Gene3D" id="2.40.70.10">
    <property type="entry name" value="Acid Proteases"/>
    <property type="match status" value="2"/>
</dbReference>
<dbReference type="InterPro" id="IPR001461">
    <property type="entry name" value="Aspartic_peptidase_A1"/>
</dbReference>
<dbReference type="InterPro" id="IPR032799">
    <property type="entry name" value="TAXi_C"/>
</dbReference>
<dbReference type="OrthoDB" id="2747330at2759"/>
<dbReference type="PANTHER" id="PTHR13683">
    <property type="entry name" value="ASPARTYL PROTEASES"/>
    <property type="match status" value="1"/>
</dbReference>
<reference evidence="4" key="1">
    <citation type="submission" date="2020-07" db="EMBL/GenBank/DDBJ databases">
        <title>Ethylene signaling mediates host invasion by parasitic plants.</title>
        <authorList>
            <person name="Yoshida S."/>
        </authorList>
    </citation>
    <scope>NUCLEOTIDE SEQUENCE</scope>
    <source>
        <strain evidence="4">Okayama</strain>
    </source>
</reference>
<gene>
    <name evidence="4" type="ORF">PHJA_002199100</name>
</gene>
<feature type="chain" id="PRO_5032995585" evidence="2">
    <location>
        <begin position="26"/>
        <end position="474"/>
    </location>
</feature>
<proteinExistence type="inferred from homology"/>
<keyword evidence="5" id="KW-1185">Reference proteome</keyword>
<feature type="signal peptide" evidence="2">
    <location>
        <begin position="1"/>
        <end position="25"/>
    </location>
</feature>
<dbReference type="Pfam" id="PF14541">
    <property type="entry name" value="TAXi_C"/>
    <property type="match status" value="1"/>
</dbReference>
<dbReference type="SUPFAM" id="SSF50630">
    <property type="entry name" value="Acid proteases"/>
    <property type="match status" value="1"/>
</dbReference>